<protein>
    <submittedName>
        <fullName evidence="7">Uncharacterized protein</fullName>
    </submittedName>
</protein>
<keyword evidence="3" id="KW-0677">Repeat</keyword>
<sequence length="111" mass="12873">MILFDVQVQNPHNIKYNSTIQGLRYIWRTEGFKGLFKGNDTNSARIVPNSAVKFFSYEQASKGILYLYWKWYVCLPSKLYTVHGDYLLEEKIGNIYGDIAVFVFVSPSFCP</sequence>
<keyword evidence="2 5" id="KW-0812">Transmembrane</keyword>
<feature type="repeat" description="Solcar" evidence="5">
    <location>
        <begin position="1"/>
        <end position="63"/>
    </location>
</feature>
<comment type="similarity">
    <text evidence="6">Belongs to the mitochondrial carrier (TC 2.A.29) family.</text>
</comment>
<keyword evidence="4 5" id="KW-0472">Membrane</keyword>
<dbReference type="Gene3D" id="1.50.40.10">
    <property type="entry name" value="Mitochondrial carrier domain"/>
    <property type="match status" value="1"/>
</dbReference>
<gene>
    <name evidence="7" type="ORF">HAX54_006036</name>
</gene>
<reference evidence="7 8" key="1">
    <citation type="journal article" date="2021" name="BMC Genomics">
        <title>Datura genome reveals duplications of psychoactive alkaloid biosynthetic genes and high mutation rate following tissue culture.</title>
        <authorList>
            <person name="Rajewski A."/>
            <person name="Carter-House D."/>
            <person name="Stajich J."/>
            <person name="Litt A."/>
        </authorList>
    </citation>
    <scope>NUCLEOTIDE SEQUENCE [LARGE SCALE GENOMIC DNA]</scope>
    <source>
        <strain evidence="7">AR-01</strain>
    </source>
</reference>
<dbReference type="SUPFAM" id="SSF103506">
    <property type="entry name" value="Mitochondrial carrier"/>
    <property type="match status" value="1"/>
</dbReference>
<keyword evidence="8" id="KW-1185">Reference proteome</keyword>
<evidence type="ECO:0000256" key="5">
    <source>
        <dbReference type="PROSITE-ProRule" id="PRU00282"/>
    </source>
</evidence>
<organism evidence="7 8">
    <name type="scientific">Datura stramonium</name>
    <name type="common">Jimsonweed</name>
    <name type="synonym">Common thornapple</name>
    <dbReference type="NCBI Taxonomy" id="4076"/>
    <lineage>
        <taxon>Eukaryota</taxon>
        <taxon>Viridiplantae</taxon>
        <taxon>Streptophyta</taxon>
        <taxon>Embryophyta</taxon>
        <taxon>Tracheophyta</taxon>
        <taxon>Spermatophyta</taxon>
        <taxon>Magnoliopsida</taxon>
        <taxon>eudicotyledons</taxon>
        <taxon>Gunneridae</taxon>
        <taxon>Pentapetalae</taxon>
        <taxon>asterids</taxon>
        <taxon>lamiids</taxon>
        <taxon>Solanales</taxon>
        <taxon>Solanaceae</taxon>
        <taxon>Solanoideae</taxon>
        <taxon>Datureae</taxon>
        <taxon>Datura</taxon>
    </lineage>
</organism>
<evidence type="ECO:0000256" key="3">
    <source>
        <dbReference type="ARBA" id="ARBA00022737"/>
    </source>
</evidence>
<dbReference type="Proteomes" id="UP000823775">
    <property type="component" value="Unassembled WGS sequence"/>
</dbReference>
<evidence type="ECO:0000256" key="6">
    <source>
        <dbReference type="RuleBase" id="RU000488"/>
    </source>
</evidence>
<dbReference type="InterPro" id="IPR018108">
    <property type="entry name" value="MCP_transmembrane"/>
</dbReference>
<keyword evidence="6" id="KW-0813">Transport</keyword>
<evidence type="ECO:0000256" key="4">
    <source>
        <dbReference type="ARBA" id="ARBA00023136"/>
    </source>
</evidence>
<evidence type="ECO:0000256" key="2">
    <source>
        <dbReference type="ARBA" id="ARBA00022692"/>
    </source>
</evidence>
<comment type="subcellular location">
    <subcellularLocation>
        <location evidence="1">Membrane</location>
        <topology evidence="1">Multi-pass membrane protein</topology>
    </subcellularLocation>
</comment>
<dbReference type="InterPro" id="IPR023395">
    <property type="entry name" value="MCP_dom_sf"/>
</dbReference>
<dbReference type="EMBL" id="JACEIK010000130">
    <property type="protein sequence ID" value="MCD7450403.1"/>
    <property type="molecule type" value="Genomic_DNA"/>
</dbReference>
<accession>A0ABS8RV26</accession>
<evidence type="ECO:0000313" key="8">
    <source>
        <dbReference type="Proteomes" id="UP000823775"/>
    </source>
</evidence>
<evidence type="ECO:0000313" key="7">
    <source>
        <dbReference type="EMBL" id="MCD7450403.1"/>
    </source>
</evidence>
<name>A0ABS8RV26_DATST</name>
<dbReference type="Pfam" id="PF00153">
    <property type="entry name" value="Mito_carr"/>
    <property type="match status" value="1"/>
</dbReference>
<dbReference type="PROSITE" id="PS50920">
    <property type="entry name" value="SOLCAR"/>
    <property type="match status" value="1"/>
</dbReference>
<evidence type="ECO:0000256" key="1">
    <source>
        <dbReference type="ARBA" id="ARBA00004141"/>
    </source>
</evidence>
<proteinExistence type="inferred from homology"/>
<comment type="caution">
    <text evidence="7">The sequence shown here is derived from an EMBL/GenBank/DDBJ whole genome shotgun (WGS) entry which is preliminary data.</text>
</comment>
<dbReference type="PANTHER" id="PTHR24089">
    <property type="entry name" value="SOLUTE CARRIER FAMILY 25"/>
    <property type="match status" value="1"/>
</dbReference>